<evidence type="ECO:0000256" key="1">
    <source>
        <dbReference type="RuleBase" id="RU003936"/>
    </source>
</evidence>
<dbReference type="PROSITE" id="PS51343">
    <property type="entry name" value="PII_GLNB_DOM"/>
    <property type="match status" value="1"/>
</dbReference>
<keyword evidence="3" id="KW-1185">Reference proteome</keyword>
<dbReference type="InterPro" id="IPR002187">
    <property type="entry name" value="N-reg_PII"/>
</dbReference>
<gene>
    <name evidence="2" type="ORF">LX13_003871</name>
</gene>
<dbReference type="SUPFAM" id="SSF54913">
    <property type="entry name" value="GlnB-like"/>
    <property type="match status" value="1"/>
</dbReference>
<dbReference type="Pfam" id="PF00543">
    <property type="entry name" value="P-II"/>
    <property type="match status" value="1"/>
</dbReference>
<dbReference type="InterPro" id="IPR011322">
    <property type="entry name" value="N-reg_PII-like_a/b"/>
</dbReference>
<dbReference type="SMART" id="SM00938">
    <property type="entry name" value="P-II"/>
    <property type="match status" value="1"/>
</dbReference>
<dbReference type="InterPro" id="IPR015867">
    <property type="entry name" value="N-reg_PII/ATP_PRibTrfase_C"/>
</dbReference>
<accession>A0ABT1HJB9</accession>
<dbReference type="RefSeq" id="WP_253662994.1">
    <property type="nucleotide sequence ID" value="NZ_BAAAJQ010000003.1"/>
</dbReference>
<dbReference type="Proteomes" id="UP001206895">
    <property type="component" value="Unassembled WGS sequence"/>
</dbReference>
<proteinExistence type="inferred from homology"/>
<dbReference type="Gene3D" id="3.30.70.120">
    <property type="match status" value="1"/>
</dbReference>
<sequence>MKHIVAVIRPSAVTDIEAVFDEEFPDLDMSVTRAEGYGRQKGHTEVYRGALYAIDFVPKLRIDIVCTNNDADRIVELVVAEVRTGTIGDGKVWVHPVDLMVTIDKLPRPGSIQGESTNLAP</sequence>
<dbReference type="PANTHER" id="PTHR30115:SF11">
    <property type="entry name" value="NITROGEN REGULATORY PROTEIN P-II HOMOLOG"/>
    <property type="match status" value="1"/>
</dbReference>
<dbReference type="PANTHER" id="PTHR30115">
    <property type="entry name" value="NITROGEN REGULATORY PROTEIN P-II"/>
    <property type="match status" value="1"/>
</dbReference>
<evidence type="ECO:0000313" key="2">
    <source>
        <dbReference type="EMBL" id="MCP2178030.1"/>
    </source>
</evidence>
<name>A0ABT1HJB9_9NOCA</name>
<organism evidence="2 3">
    <name type="scientific">Williamsia maris</name>
    <dbReference type="NCBI Taxonomy" id="72806"/>
    <lineage>
        <taxon>Bacteria</taxon>
        <taxon>Bacillati</taxon>
        <taxon>Actinomycetota</taxon>
        <taxon>Actinomycetes</taxon>
        <taxon>Mycobacteriales</taxon>
        <taxon>Nocardiaceae</taxon>
        <taxon>Williamsia</taxon>
    </lineage>
</organism>
<protein>
    <submittedName>
        <fullName evidence="2">Nitrogen regulatory protein P-II family</fullName>
    </submittedName>
</protein>
<dbReference type="EMBL" id="JAMTCJ010000004">
    <property type="protein sequence ID" value="MCP2178030.1"/>
    <property type="molecule type" value="Genomic_DNA"/>
</dbReference>
<dbReference type="InterPro" id="IPR017918">
    <property type="entry name" value="N-reg_PII_CS"/>
</dbReference>
<evidence type="ECO:0000313" key="3">
    <source>
        <dbReference type="Proteomes" id="UP001206895"/>
    </source>
</evidence>
<dbReference type="PRINTS" id="PR00340">
    <property type="entry name" value="PIIGLNB"/>
</dbReference>
<comment type="similarity">
    <text evidence="1">Belongs to the P(II) protein family.</text>
</comment>
<comment type="caution">
    <text evidence="2">The sequence shown here is derived from an EMBL/GenBank/DDBJ whole genome shotgun (WGS) entry which is preliminary data.</text>
</comment>
<reference evidence="2 3" key="1">
    <citation type="submission" date="2022-06" db="EMBL/GenBank/DDBJ databases">
        <title>Genomic Encyclopedia of Archaeal and Bacterial Type Strains, Phase II (KMG-II): from individual species to whole genera.</title>
        <authorList>
            <person name="Goeker M."/>
        </authorList>
    </citation>
    <scope>NUCLEOTIDE SEQUENCE [LARGE SCALE GENOMIC DNA]</scope>
    <source>
        <strain evidence="2 3">DSM 44693</strain>
    </source>
</reference>
<dbReference type="PROSITE" id="PS00638">
    <property type="entry name" value="PII_GLNB_CTER"/>
    <property type="match status" value="1"/>
</dbReference>